<keyword evidence="3" id="KW-1185">Reference proteome</keyword>
<sequence>MLWTVPPRRASLPSATAHLVSTTSNRVAPFSYWRTCTSSLPPPTPPEHERPQLAAATTVTGGGYAATEAAAAAATAAAAVAAAQPAPAGRAADCHDQLAAPRPPPAGEWGPRAIRRAGGRAPADSDPPSMPPKPPPARRKTGPGGSTPFSPMRPVPPVAPPLTPVPAILPAPSRKLRAARCPAAARDAVTVTAPHHGAATAVWAAAVTAAAAAAVMRPSAMTASAARRPPPAHITASSRAHSKAVAAVLCDAGRCAASTRQAQELADPLPVAGPTALRGLPAPVVAALKSLTVITDEPAVRCGKLHSFSFRFSPPPPKPAPRTIHGGRQQFSRCGGGNAAPPHLRRCRGGRRRQGGSPHPQPPRPAAGPADGDRRGHVYRRRVTPARGYPAEPRSGGRAGVDAPRGCSAPQRDRRECGVGRDGCGTGRDVPCPVGSRVRGGPSTGHPTAGRPKPSLPPLPAARRDRGDRRRRQHALRLWLNPAVPAAGGRADRWESGWRRGLVVGGAGGAPPSCARRQQHREAAGMGVWGSVRRPCGGGAPPRLDVAGGDASHASPGARRPLGRLGGGARPGTPAGAPPPAGGGGADAHAS</sequence>
<feature type="region of interest" description="Disordered" evidence="1">
    <location>
        <begin position="92"/>
        <end position="158"/>
    </location>
</feature>
<evidence type="ECO:0000313" key="2">
    <source>
        <dbReference type="EMBL" id="OSX75355.1"/>
    </source>
</evidence>
<dbReference type="Proteomes" id="UP000218209">
    <property type="component" value="Unassembled WGS sequence"/>
</dbReference>
<evidence type="ECO:0000256" key="1">
    <source>
        <dbReference type="SAM" id="MobiDB-lite"/>
    </source>
</evidence>
<dbReference type="AlphaFoldDB" id="A0A1X6P3L8"/>
<evidence type="ECO:0000313" key="3">
    <source>
        <dbReference type="Proteomes" id="UP000218209"/>
    </source>
</evidence>
<feature type="compositionally biased region" description="Gly residues" evidence="1">
    <location>
        <begin position="582"/>
        <end position="591"/>
    </location>
</feature>
<gene>
    <name evidence="2" type="ORF">BU14_0239s0010</name>
</gene>
<proteinExistence type="predicted"/>
<organism evidence="2 3">
    <name type="scientific">Porphyra umbilicalis</name>
    <name type="common">Purple laver</name>
    <name type="synonym">Red alga</name>
    <dbReference type="NCBI Taxonomy" id="2786"/>
    <lineage>
        <taxon>Eukaryota</taxon>
        <taxon>Rhodophyta</taxon>
        <taxon>Bangiophyceae</taxon>
        <taxon>Bangiales</taxon>
        <taxon>Bangiaceae</taxon>
        <taxon>Porphyra</taxon>
    </lineage>
</organism>
<feature type="non-terminal residue" evidence="2">
    <location>
        <position position="591"/>
    </location>
</feature>
<reference evidence="2 3" key="1">
    <citation type="submission" date="2017-03" db="EMBL/GenBank/DDBJ databases">
        <title>WGS assembly of Porphyra umbilicalis.</title>
        <authorList>
            <person name="Brawley S.H."/>
            <person name="Blouin N.A."/>
            <person name="Ficko-Blean E."/>
            <person name="Wheeler G.L."/>
            <person name="Lohr M."/>
            <person name="Goodson H.V."/>
            <person name="Jenkins J.W."/>
            <person name="Blaby-Haas C.E."/>
            <person name="Helliwell K.E."/>
            <person name="Chan C."/>
            <person name="Marriage T."/>
            <person name="Bhattacharya D."/>
            <person name="Klein A.S."/>
            <person name="Badis Y."/>
            <person name="Brodie J."/>
            <person name="Cao Y."/>
            <person name="Collen J."/>
            <person name="Dittami S.M."/>
            <person name="Gachon C.M."/>
            <person name="Green B.R."/>
            <person name="Karpowicz S."/>
            <person name="Kim J.W."/>
            <person name="Kudahl U."/>
            <person name="Lin S."/>
            <person name="Michel G."/>
            <person name="Mittag M."/>
            <person name="Olson B.J."/>
            <person name="Pangilinan J."/>
            <person name="Peng Y."/>
            <person name="Qiu H."/>
            <person name="Shu S."/>
            <person name="Singer J.T."/>
            <person name="Smith A.G."/>
            <person name="Sprecher B.N."/>
            <person name="Wagner V."/>
            <person name="Wang W."/>
            <person name="Wang Z.-Y."/>
            <person name="Yan J."/>
            <person name="Yarish C."/>
            <person name="Zoeuner-Riek S."/>
            <person name="Zhuang Y."/>
            <person name="Zou Y."/>
            <person name="Lindquist E.A."/>
            <person name="Grimwood J."/>
            <person name="Barry K."/>
            <person name="Rokhsar D.S."/>
            <person name="Schmutz J."/>
            <person name="Stiller J.W."/>
            <person name="Grossman A.R."/>
            <person name="Prochnik S.E."/>
        </authorList>
    </citation>
    <scope>NUCLEOTIDE SEQUENCE [LARGE SCALE GENOMIC DNA]</scope>
    <source>
        <strain evidence="2">4086291</strain>
    </source>
</reference>
<feature type="compositionally biased region" description="Basic residues" evidence="1">
    <location>
        <begin position="343"/>
        <end position="354"/>
    </location>
</feature>
<name>A0A1X6P3L8_PORUM</name>
<accession>A0A1X6P3L8</accession>
<dbReference type="EMBL" id="KV918906">
    <property type="protein sequence ID" value="OSX75355.1"/>
    <property type="molecule type" value="Genomic_DNA"/>
</dbReference>
<feature type="region of interest" description="Disordered" evidence="1">
    <location>
        <begin position="311"/>
        <end position="472"/>
    </location>
</feature>
<protein>
    <submittedName>
        <fullName evidence="2">Uncharacterized protein</fullName>
    </submittedName>
</protein>
<feature type="region of interest" description="Disordered" evidence="1">
    <location>
        <begin position="508"/>
        <end position="591"/>
    </location>
</feature>